<sequence length="42" mass="4427">MKIVAAYLLAVLGGKIAPSADDLKDILGSGTPLFPISFPRRN</sequence>
<keyword evidence="3" id="KW-0689">Ribosomal protein</keyword>
<evidence type="ECO:0000313" key="5">
    <source>
        <dbReference type="EMBL" id="DAD48620.1"/>
    </source>
</evidence>
<keyword evidence="4" id="KW-0687">Ribonucleoprotein</keyword>
<comment type="caution">
    <text evidence="5">The sequence shown here is derived from an EMBL/GenBank/DDBJ whole genome shotgun (WGS) entry which is preliminary data.</text>
</comment>
<dbReference type="EMBL" id="DUZY01000008">
    <property type="protein sequence ID" value="DAD48620.1"/>
    <property type="molecule type" value="Genomic_DNA"/>
</dbReference>
<dbReference type="Proteomes" id="UP000607653">
    <property type="component" value="Unassembled WGS sequence"/>
</dbReference>
<dbReference type="InterPro" id="IPR038716">
    <property type="entry name" value="P1/P2_N_sf"/>
</dbReference>
<organism evidence="5 6">
    <name type="scientific">Nelumbo nucifera</name>
    <name type="common">Sacred lotus</name>
    <dbReference type="NCBI Taxonomy" id="4432"/>
    <lineage>
        <taxon>Eukaryota</taxon>
        <taxon>Viridiplantae</taxon>
        <taxon>Streptophyta</taxon>
        <taxon>Embryophyta</taxon>
        <taxon>Tracheophyta</taxon>
        <taxon>Spermatophyta</taxon>
        <taxon>Magnoliopsida</taxon>
        <taxon>Proteales</taxon>
        <taxon>Nelumbonaceae</taxon>
        <taxon>Nelumbo</taxon>
    </lineage>
</organism>
<dbReference type="GO" id="GO:1990904">
    <property type="term" value="C:ribonucleoprotein complex"/>
    <property type="evidence" value="ECO:0007669"/>
    <property type="project" value="UniProtKB-KW"/>
</dbReference>
<evidence type="ECO:0000313" key="6">
    <source>
        <dbReference type="Proteomes" id="UP000607653"/>
    </source>
</evidence>
<comment type="subunit">
    <text evidence="2">P1 and P2 exist as dimers at the large ribosomal subunit.</text>
</comment>
<comment type="similarity">
    <text evidence="1">Belongs to the eukaryotic ribosomal protein P1/P2 family.</text>
</comment>
<dbReference type="Gene3D" id="1.10.10.1410">
    <property type="match status" value="1"/>
</dbReference>
<evidence type="ECO:0000256" key="2">
    <source>
        <dbReference type="ARBA" id="ARBA00011266"/>
    </source>
</evidence>
<proteinExistence type="inferred from homology"/>
<evidence type="ECO:0000256" key="4">
    <source>
        <dbReference type="ARBA" id="ARBA00023274"/>
    </source>
</evidence>
<name>A0A822ZVU7_NELNU</name>
<dbReference type="GO" id="GO:0005840">
    <property type="term" value="C:ribosome"/>
    <property type="evidence" value="ECO:0007669"/>
    <property type="project" value="UniProtKB-KW"/>
</dbReference>
<evidence type="ECO:0000256" key="1">
    <source>
        <dbReference type="ARBA" id="ARBA00005436"/>
    </source>
</evidence>
<protein>
    <submittedName>
        <fullName evidence="5">Uncharacterized protein</fullName>
    </submittedName>
</protein>
<keyword evidence="6" id="KW-1185">Reference proteome</keyword>
<evidence type="ECO:0000256" key="3">
    <source>
        <dbReference type="ARBA" id="ARBA00022980"/>
    </source>
</evidence>
<accession>A0A822ZVU7</accession>
<gene>
    <name evidence="5" type="ORF">HUJ06_018557</name>
</gene>
<reference evidence="5 6" key="1">
    <citation type="journal article" date="2020" name="Mol. Biol. Evol.">
        <title>Distinct Expression and Methylation Patterns for Genes with Different Fates following a Single Whole-Genome Duplication in Flowering Plants.</title>
        <authorList>
            <person name="Shi T."/>
            <person name="Rahmani R.S."/>
            <person name="Gugger P.F."/>
            <person name="Wang M."/>
            <person name="Li H."/>
            <person name="Zhang Y."/>
            <person name="Li Z."/>
            <person name="Wang Q."/>
            <person name="Van de Peer Y."/>
            <person name="Marchal K."/>
            <person name="Chen J."/>
        </authorList>
    </citation>
    <scope>NUCLEOTIDE SEQUENCE [LARGE SCALE GENOMIC DNA]</scope>
    <source>
        <tissue evidence="5">Leaf</tissue>
    </source>
</reference>
<dbReference type="AlphaFoldDB" id="A0A822ZVU7"/>